<protein>
    <recommendedName>
        <fullName evidence="5 11">Nicotinate-nucleotide--dimethylbenzimidazole phosphoribosyltransferase</fullName>
        <shortName evidence="11">NN:DBI PRT</shortName>
        <ecNumber evidence="4 11">2.4.2.21</ecNumber>
    </recommendedName>
    <alternativeName>
        <fullName evidence="9 11">N(1)-alpha-phosphoribosyltransferase</fullName>
    </alternativeName>
</protein>
<dbReference type="AlphaFoldDB" id="A0A1M6CG30"/>
<evidence type="ECO:0000256" key="7">
    <source>
        <dbReference type="ARBA" id="ARBA00022676"/>
    </source>
</evidence>
<feature type="active site" description="Proton acceptor" evidence="11">
    <location>
        <position position="317"/>
    </location>
</feature>
<dbReference type="PANTHER" id="PTHR43463:SF1">
    <property type="entry name" value="NICOTINATE-NUCLEOTIDE--DIMETHYLBENZIMIDAZOLE PHOSPHORIBOSYLTRANSFERASE"/>
    <property type="match status" value="1"/>
</dbReference>
<keyword evidence="13" id="KW-1185">Reference proteome</keyword>
<dbReference type="OrthoDB" id="9781491at2"/>
<dbReference type="Gene3D" id="1.10.1610.10">
    <property type="match status" value="1"/>
</dbReference>
<comment type="catalytic activity">
    <reaction evidence="10 11">
        <text>5,6-dimethylbenzimidazole + nicotinate beta-D-ribonucleotide = alpha-ribazole 5'-phosphate + nicotinate + H(+)</text>
        <dbReference type="Rhea" id="RHEA:11196"/>
        <dbReference type="ChEBI" id="CHEBI:15378"/>
        <dbReference type="ChEBI" id="CHEBI:15890"/>
        <dbReference type="ChEBI" id="CHEBI:32544"/>
        <dbReference type="ChEBI" id="CHEBI:57502"/>
        <dbReference type="ChEBI" id="CHEBI:57918"/>
        <dbReference type="EC" id="2.4.2.21"/>
    </reaction>
</comment>
<dbReference type="GO" id="GO:0008939">
    <property type="term" value="F:nicotinate-nucleotide-dimethylbenzimidazole phosphoribosyltransferase activity"/>
    <property type="evidence" value="ECO:0007669"/>
    <property type="project" value="UniProtKB-UniRule"/>
</dbReference>
<proteinExistence type="inferred from homology"/>
<dbReference type="EC" id="2.4.2.21" evidence="4 11"/>
<dbReference type="Proteomes" id="UP000184442">
    <property type="component" value="Unassembled WGS sequence"/>
</dbReference>
<dbReference type="STRING" id="1122184.SAMN02745176_00748"/>
<dbReference type="NCBIfam" id="NF000996">
    <property type="entry name" value="PRK00105.1"/>
    <property type="match status" value="1"/>
</dbReference>
<evidence type="ECO:0000256" key="2">
    <source>
        <dbReference type="ARBA" id="ARBA00005049"/>
    </source>
</evidence>
<organism evidence="12 13">
    <name type="scientific">Lutispora thermophila DSM 19022</name>
    <dbReference type="NCBI Taxonomy" id="1122184"/>
    <lineage>
        <taxon>Bacteria</taxon>
        <taxon>Bacillati</taxon>
        <taxon>Bacillota</taxon>
        <taxon>Clostridia</taxon>
        <taxon>Lutisporales</taxon>
        <taxon>Lutisporaceae</taxon>
        <taxon>Lutispora</taxon>
    </lineage>
</organism>
<evidence type="ECO:0000313" key="12">
    <source>
        <dbReference type="EMBL" id="SHI59648.1"/>
    </source>
</evidence>
<dbReference type="CDD" id="cd02439">
    <property type="entry name" value="DMB-PRT_CobT"/>
    <property type="match status" value="1"/>
</dbReference>
<keyword evidence="6 11" id="KW-0169">Cobalamin biosynthesis</keyword>
<dbReference type="NCBIfam" id="TIGR03160">
    <property type="entry name" value="cobT_DBIPRT"/>
    <property type="match status" value="1"/>
</dbReference>
<dbReference type="GO" id="GO:0009236">
    <property type="term" value="P:cobalamin biosynthetic process"/>
    <property type="evidence" value="ECO:0007669"/>
    <property type="project" value="UniProtKB-UniRule"/>
</dbReference>
<evidence type="ECO:0000256" key="9">
    <source>
        <dbReference type="ARBA" id="ARBA00030686"/>
    </source>
</evidence>
<evidence type="ECO:0000256" key="3">
    <source>
        <dbReference type="ARBA" id="ARBA00007110"/>
    </source>
</evidence>
<dbReference type="InterPro" id="IPR003200">
    <property type="entry name" value="Nict_dMeBzImd_PRibTrfase"/>
</dbReference>
<dbReference type="FunFam" id="3.40.50.10210:FF:000001">
    <property type="entry name" value="Nicotinate-nucleotide--dimethylbenzimidazole phosphoribosyltransferase"/>
    <property type="match status" value="1"/>
</dbReference>
<keyword evidence="8 11" id="KW-0808">Transferase</keyword>
<dbReference type="PANTHER" id="PTHR43463">
    <property type="entry name" value="NICOTINATE-NUCLEOTIDE--DIMETHYLBENZIMIDAZOLE PHOSPHORIBOSYLTRANSFERASE"/>
    <property type="match status" value="1"/>
</dbReference>
<comment type="function">
    <text evidence="1 11">Catalyzes the synthesis of alpha-ribazole-5'-phosphate from nicotinate mononucleotide (NAMN) and 5,6-dimethylbenzimidazole (DMB).</text>
</comment>
<name>A0A1M6CG30_9FIRM</name>
<keyword evidence="7 11" id="KW-0328">Glycosyltransferase</keyword>
<dbReference type="InterPro" id="IPR023195">
    <property type="entry name" value="Nict_dMeBzImd_PRibTrfase_N"/>
</dbReference>
<dbReference type="HAMAP" id="MF_00230">
    <property type="entry name" value="CobT"/>
    <property type="match status" value="1"/>
</dbReference>
<dbReference type="Gene3D" id="3.40.50.10210">
    <property type="match status" value="1"/>
</dbReference>
<evidence type="ECO:0000256" key="5">
    <source>
        <dbReference type="ARBA" id="ARBA00015486"/>
    </source>
</evidence>
<dbReference type="Pfam" id="PF02277">
    <property type="entry name" value="DBI_PRT"/>
    <property type="match status" value="1"/>
</dbReference>
<comment type="similarity">
    <text evidence="3 11">Belongs to the CobT family.</text>
</comment>
<dbReference type="RefSeq" id="WP_073024678.1">
    <property type="nucleotide sequence ID" value="NZ_FQZS01000005.1"/>
</dbReference>
<evidence type="ECO:0000256" key="11">
    <source>
        <dbReference type="HAMAP-Rule" id="MF_00230"/>
    </source>
</evidence>
<accession>A0A1M6CG30</accession>
<reference evidence="12 13" key="1">
    <citation type="submission" date="2016-11" db="EMBL/GenBank/DDBJ databases">
        <authorList>
            <person name="Jaros S."/>
            <person name="Januszkiewicz K."/>
            <person name="Wedrychowicz H."/>
        </authorList>
    </citation>
    <scope>NUCLEOTIDE SEQUENCE [LARGE SCALE GENOMIC DNA]</scope>
    <source>
        <strain evidence="12 13">DSM 19022</strain>
    </source>
</reference>
<comment type="pathway">
    <text evidence="2 11">Nucleoside biosynthesis; alpha-ribazole biosynthesis; alpha-ribazole from 5,6-dimethylbenzimidazole: step 1/2.</text>
</comment>
<evidence type="ECO:0000256" key="4">
    <source>
        <dbReference type="ARBA" id="ARBA00011991"/>
    </source>
</evidence>
<dbReference type="InterPro" id="IPR036087">
    <property type="entry name" value="Nict_dMeBzImd_PRibTrfase_sf"/>
</dbReference>
<evidence type="ECO:0000256" key="1">
    <source>
        <dbReference type="ARBA" id="ARBA00002197"/>
    </source>
</evidence>
<evidence type="ECO:0000256" key="10">
    <source>
        <dbReference type="ARBA" id="ARBA00047340"/>
    </source>
</evidence>
<evidence type="ECO:0000313" key="13">
    <source>
        <dbReference type="Proteomes" id="UP000184442"/>
    </source>
</evidence>
<dbReference type="InterPro" id="IPR017846">
    <property type="entry name" value="Nict_dMeBzImd_PRibTrfase_bact"/>
</dbReference>
<dbReference type="SUPFAM" id="SSF52733">
    <property type="entry name" value="Nicotinate mononucleotide:5,6-dimethylbenzimidazole phosphoribosyltransferase (CobT)"/>
    <property type="match status" value="1"/>
</dbReference>
<gene>
    <name evidence="11" type="primary">cobT</name>
    <name evidence="12" type="ORF">SAMN02745176_00748</name>
</gene>
<sequence>MDNLEKILSDIKGADENSKAKAKERLDNLAKPLGSLGHLESIAIKISGITGKLDNPMKNRHLIIMSSDNGIVEEGVSCCPQNITLIQTINMLRGITGVGVLAKHAGAKLKVVDIGINADVEYPGLYNKKIRKGTWNISKGPAMTREEAIKSIMIGIEMVEESVREGAEVLGTGEMGIGNTSTSSAVLIAFTGADADMVVGKGAGLTEEAYENKKRVIKQALEINNPDKNDPIDVLAKVGGFDIGGMAGCFIGAAYYRIPILIDGLISAAAALLAYRLNPLVVDYMFPTHCSAEPGYKRIMEELKLQPMLNLDMRLGEGSGCAVAYDILDAANDVITKMATFEEATIVNDFLVDIR</sequence>
<evidence type="ECO:0000256" key="6">
    <source>
        <dbReference type="ARBA" id="ARBA00022573"/>
    </source>
</evidence>
<evidence type="ECO:0000256" key="8">
    <source>
        <dbReference type="ARBA" id="ARBA00022679"/>
    </source>
</evidence>
<dbReference type="UniPathway" id="UPA00061">
    <property type="reaction ID" value="UER00516"/>
</dbReference>
<dbReference type="EMBL" id="FQZS01000005">
    <property type="protein sequence ID" value="SHI59648.1"/>
    <property type="molecule type" value="Genomic_DNA"/>
</dbReference>